<evidence type="ECO:0000313" key="18">
    <source>
        <dbReference type="Proteomes" id="UP000476176"/>
    </source>
</evidence>
<evidence type="ECO:0000313" key="1">
    <source>
        <dbReference type="EMBL" id="KAE8921894.1"/>
    </source>
</evidence>
<dbReference type="Proteomes" id="UP000437068">
    <property type="component" value="Unassembled WGS sequence"/>
</dbReference>
<dbReference type="Proteomes" id="UP000460718">
    <property type="component" value="Unassembled WGS sequence"/>
</dbReference>
<evidence type="ECO:0000313" key="12">
    <source>
        <dbReference type="Proteomes" id="UP000433483"/>
    </source>
</evidence>
<evidence type="ECO:0000313" key="5">
    <source>
        <dbReference type="EMBL" id="KAE9083320.1"/>
    </source>
</evidence>
<evidence type="ECO:0000313" key="19">
    <source>
        <dbReference type="Proteomes" id="UP000486351"/>
    </source>
</evidence>
<dbReference type="EMBL" id="QXGC01003435">
    <property type="protein sequence ID" value="KAE9175728.1"/>
    <property type="molecule type" value="Genomic_DNA"/>
</dbReference>
<dbReference type="EMBL" id="QXGD01003249">
    <property type="protein sequence ID" value="KAE9179292.1"/>
    <property type="molecule type" value="Genomic_DNA"/>
</dbReference>
<name>A0A6A3QUX4_9STRA</name>
<dbReference type="EMBL" id="QXGB01003339">
    <property type="protein sequence ID" value="KAE9171349.1"/>
    <property type="molecule type" value="Genomic_DNA"/>
</dbReference>
<organism evidence="5 15">
    <name type="scientific">Phytophthora fragariae</name>
    <dbReference type="NCBI Taxonomy" id="53985"/>
    <lineage>
        <taxon>Eukaryota</taxon>
        <taxon>Sar</taxon>
        <taxon>Stramenopiles</taxon>
        <taxon>Oomycota</taxon>
        <taxon>Peronosporomycetes</taxon>
        <taxon>Peronosporales</taxon>
        <taxon>Peronosporaceae</taxon>
        <taxon>Phytophthora</taxon>
    </lineage>
</organism>
<dbReference type="Proteomes" id="UP000488956">
    <property type="component" value="Unassembled WGS sequence"/>
</dbReference>
<evidence type="ECO:0000313" key="20">
    <source>
        <dbReference type="Proteomes" id="UP000488956"/>
    </source>
</evidence>
<reference evidence="11 12" key="1">
    <citation type="submission" date="2018-08" db="EMBL/GenBank/DDBJ databases">
        <title>Genomic investigation of the strawberry pathogen Phytophthora fragariae indicates pathogenicity is determined by transcriptional variation in three key races.</title>
        <authorList>
            <person name="Adams T.M."/>
            <person name="Armitage A.D."/>
            <person name="Sobczyk M.K."/>
            <person name="Bates H.J."/>
            <person name="Dunwell J.M."/>
            <person name="Nellist C.F."/>
            <person name="Harrison R.J."/>
        </authorList>
    </citation>
    <scope>NUCLEOTIDE SEQUENCE [LARGE SCALE GENOMIC DNA]</scope>
    <source>
        <strain evidence="9 13">A4</strain>
        <strain evidence="8 14">BC-1</strain>
        <strain evidence="7 18">BC-23</strain>
        <strain evidence="6 12">NOV-27</strain>
        <strain evidence="5 15">NOV-5</strain>
        <strain evidence="4 16">NOV-71</strain>
        <strain evidence="10 19">NOV-77</strain>
        <strain evidence="1 11">NOV-9</strain>
        <strain evidence="3 20">ONT-3</strain>
        <strain evidence="2 17">SCRP245</strain>
    </source>
</reference>
<dbReference type="Proteomes" id="UP000429523">
    <property type="component" value="Unassembled WGS sequence"/>
</dbReference>
<dbReference type="Proteomes" id="UP000486351">
    <property type="component" value="Unassembled WGS sequence"/>
</dbReference>
<evidence type="ECO:0000313" key="3">
    <source>
        <dbReference type="EMBL" id="KAE9065682.1"/>
    </source>
</evidence>
<dbReference type="Proteomes" id="UP000440732">
    <property type="component" value="Unassembled WGS sequence"/>
</dbReference>
<keyword evidence="12" id="KW-1185">Reference proteome</keyword>
<evidence type="ECO:0000313" key="2">
    <source>
        <dbReference type="EMBL" id="KAE8967722.1"/>
    </source>
</evidence>
<dbReference type="EMBL" id="QXGA01003435">
    <property type="protein sequence ID" value="KAE9083320.1"/>
    <property type="molecule type" value="Genomic_DNA"/>
</dbReference>
<dbReference type="EMBL" id="QXFZ01003322">
    <property type="protein sequence ID" value="KAE9069808.1"/>
    <property type="molecule type" value="Genomic_DNA"/>
</dbReference>
<evidence type="ECO:0000313" key="14">
    <source>
        <dbReference type="Proteomes" id="UP000440367"/>
    </source>
</evidence>
<dbReference type="EMBL" id="QXFW01003998">
    <property type="protein sequence ID" value="KAE8967722.1"/>
    <property type="molecule type" value="Genomic_DNA"/>
</dbReference>
<evidence type="ECO:0000313" key="11">
    <source>
        <dbReference type="Proteomes" id="UP000429523"/>
    </source>
</evidence>
<evidence type="ECO:0000313" key="8">
    <source>
        <dbReference type="EMBL" id="KAE9179292.1"/>
    </source>
</evidence>
<dbReference type="EMBL" id="QXGF01003301">
    <property type="protein sequence ID" value="KAE8921894.1"/>
    <property type="molecule type" value="Genomic_DNA"/>
</dbReference>
<gene>
    <name evidence="9" type="ORF">PF001_g25230</name>
    <name evidence="8" type="ORF">PF002_g27854</name>
    <name evidence="7" type="ORF">PF004_g26299</name>
    <name evidence="6" type="ORF">PF005_g27180</name>
    <name evidence="5" type="ORF">PF006_g26709</name>
    <name evidence="4" type="ORF">PF007_g27171</name>
    <name evidence="10" type="ORF">PF008_g24339</name>
    <name evidence="1" type="ORF">PF009_g27831</name>
    <name evidence="3" type="ORF">PF010_g28100</name>
    <name evidence="2" type="ORF">PF011_g27455</name>
</gene>
<evidence type="ECO:0000313" key="7">
    <source>
        <dbReference type="EMBL" id="KAE9175728.1"/>
    </source>
</evidence>
<evidence type="ECO:0000313" key="13">
    <source>
        <dbReference type="Proteomes" id="UP000437068"/>
    </source>
</evidence>
<evidence type="ECO:0000313" key="17">
    <source>
        <dbReference type="Proteomes" id="UP000460718"/>
    </source>
</evidence>
<dbReference type="Proteomes" id="UP000440367">
    <property type="component" value="Unassembled WGS sequence"/>
</dbReference>
<comment type="caution">
    <text evidence="5">The sequence shown here is derived from an EMBL/GenBank/DDBJ whole genome shotgun (WGS) entry which is preliminary data.</text>
</comment>
<evidence type="ECO:0000313" key="15">
    <source>
        <dbReference type="Proteomes" id="UP000440732"/>
    </source>
</evidence>
<dbReference type="AlphaFoldDB" id="A0A6A3QUX4"/>
<dbReference type="Proteomes" id="UP000441208">
    <property type="component" value="Unassembled WGS sequence"/>
</dbReference>
<evidence type="ECO:0000313" key="9">
    <source>
        <dbReference type="EMBL" id="KAE9278290.1"/>
    </source>
</evidence>
<protein>
    <submittedName>
        <fullName evidence="5">Uncharacterized protein</fullName>
    </submittedName>
</protein>
<accession>A0A6A3QUX4</accession>
<evidence type="ECO:0000313" key="4">
    <source>
        <dbReference type="EMBL" id="KAE9069808.1"/>
    </source>
</evidence>
<dbReference type="Proteomes" id="UP000476176">
    <property type="component" value="Unassembled WGS sequence"/>
</dbReference>
<dbReference type="EMBL" id="QXFY01002586">
    <property type="protein sequence ID" value="KAE9295178.1"/>
    <property type="molecule type" value="Genomic_DNA"/>
</dbReference>
<evidence type="ECO:0000313" key="6">
    <source>
        <dbReference type="EMBL" id="KAE9171349.1"/>
    </source>
</evidence>
<proteinExistence type="predicted"/>
<sequence length="48" mass="6163">MFWSRVKELYFHRRADLDVKVWDMLDEYLEYVRDHAVAFWEVLHWFTI</sequence>
<evidence type="ECO:0000313" key="16">
    <source>
        <dbReference type="Proteomes" id="UP000441208"/>
    </source>
</evidence>
<dbReference type="EMBL" id="QXFX01004053">
    <property type="protein sequence ID" value="KAE9065682.1"/>
    <property type="molecule type" value="Genomic_DNA"/>
</dbReference>
<dbReference type="EMBL" id="QXGE01002916">
    <property type="protein sequence ID" value="KAE9278290.1"/>
    <property type="molecule type" value="Genomic_DNA"/>
</dbReference>
<dbReference type="Proteomes" id="UP000433483">
    <property type="component" value="Unassembled WGS sequence"/>
</dbReference>
<evidence type="ECO:0000313" key="10">
    <source>
        <dbReference type="EMBL" id="KAE9295178.1"/>
    </source>
</evidence>